<feature type="compositionally biased region" description="Polar residues" evidence="1">
    <location>
        <begin position="37"/>
        <end position="52"/>
    </location>
</feature>
<dbReference type="EMBL" id="LODT01000025">
    <property type="protein sequence ID" value="KYQ93631.1"/>
    <property type="molecule type" value="Genomic_DNA"/>
</dbReference>
<dbReference type="Gene3D" id="3.40.50.300">
    <property type="entry name" value="P-loop containing nucleotide triphosphate hydrolases"/>
    <property type="match status" value="1"/>
</dbReference>
<dbReference type="SUPFAM" id="SSF52540">
    <property type="entry name" value="P-loop containing nucleoside triphosphate hydrolases"/>
    <property type="match status" value="1"/>
</dbReference>
<feature type="compositionally biased region" description="Low complexity" evidence="1">
    <location>
        <begin position="180"/>
        <end position="202"/>
    </location>
</feature>
<dbReference type="STRING" id="361077.A0A151ZI07"/>
<feature type="compositionally biased region" description="Basic residues" evidence="1">
    <location>
        <begin position="7"/>
        <end position="28"/>
    </location>
</feature>
<keyword evidence="4" id="KW-1185">Reference proteome</keyword>
<dbReference type="AlphaFoldDB" id="A0A151ZI07"/>
<feature type="region of interest" description="Disordered" evidence="1">
    <location>
        <begin position="64"/>
        <end position="126"/>
    </location>
</feature>
<dbReference type="FunCoup" id="A0A151ZI07">
    <property type="interactions" value="607"/>
</dbReference>
<feature type="compositionally biased region" description="Low complexity" evidence="1">
    <location>
        <begin position="78"/>
        <end position="92"/>
    </location>
</feature>
<evidence type="ECO:0000256" key="1">
    <source>
        <dbReference type="SAM" id="MobiDB-lite"/>
    </source>
</evidence>
<evidence type="ECO:0000313" key="3">
    <source>
        <dbReference type="EMBL" id="KYQ93631.1"/>
    </source>
</evidence>
<evidence type="ECO:0000313" key="4">
    <source>
        <dbReference type="Proteomes" id="UP000076078"/>
    </source>
</evidence>
<accession>A0A151ZI07</accession>
<dbReference type="PANTHER" id="PTHR23389:SF13">
    <property type="entry name" value="AAA+ ATPASE DOMAIN-CONTAINING PROTEIN"/>
    <property type="match status" value="1"/>
</dbReference>
<comment type="caution">
    <text evidence="3">The sequence shown here is derived from an EMBL/GenBank/DDBJ whole genome shotgun (WGS) entry which is preliminary data.</text>
</comment>
<sequence length="806" mass="93155">MDESKNNKRKKEPKAQKTNKSKTEKKKIKLENDKPPTITTRSNSKINKVTSPSLLSYLEPVISIDSSDVSSNENGNTDKSYNSDSDCSSSKDSPPKPLHPFFSKQQDQVKKKKQRDINQKTLQDKLQNNSNVAEMFLSKEEKDKLAFEKSQHQFRLDIIKSHEDHAKMNAGKPIHPFFLSTPSSNSSTISNGKNSNGTSKSPIDLDDYETPSSQALCNQKTFILPEFPNEPYLCHVNWVNSGFDEIVHQNGIIDVDDSDREKVSLISENRNDIKWQPKIEKYSKEEKLKRVFNDYHRLLDYDKNLVFSIFEDEFKTFENTYNKKNSGNSNSSLICKYYSPENNVFVDNQEIIEYFDKWLGKWKTKQDNRKLKDSQKKKKKMSKKVKSSSSLVNSLLIIGDIGAGKTSLVYSKTEEYGFTVLESNSSYKRSGKCVQEMYGEATQSRNLSTQDKDTLVLFDEIDIIYEEDKGFFSALTQLISNSKIPLVMTCNQLTTSIEQLVLDSGLISLYMKKPVFTVDLFVYLSFVMVSEDINPLPSSEDLMNFIHLNNNDLRKCLNSLDFYRKSQNPIVPNAFGLAYWEFSNHIDQMLGNLFEFQNGDDLYFNNYLQQNSDMDIDQIASMLDTMSLCNVIVNRPLNIRSINDNENYQPILDSGDREQCLLEQNGSIQIPDQWIYNNYHNYYTSNDQNSIRFKVAVEISNLNIKEFNCSFSIQENQILKYFSSVDSIIINNPQSLTPIESNTQRNLLDRFAMASRSLINQQEILHFVNIFCLNEQERKSTNAKRNNRFYHYLNLSEEEINLFIKE</sequence>
<feature type="domain" description="ATPase AAA-type core" evidence="2">
    <location>
        <begin position="395"/>
        <end position="501"/>
    </location>
</feature>
<organism evidence="3 4">
    <name type="scientific">Tieghemostelium lacteum</name>
    <name type="common">Slime mold</name>
    <name type="synonym">Dictyostelium lacteum</name>
    <dbReference type="NCBI Taxonomy" id="361077"/>
    <lineage>
        <taxon>Eukaryota</taxon>
        <taxon>Amoebozoa</taxon>
        <taxon>Evosea</taxon>
        <taxon>Eumycetozoa</taxon>
        <taxon>Dictyostelia</taxon>
        <taxon>Dictyosteliales</taxon>
        <taxon>Raperosteliaceae</taxon>
        <taxon>Tieghemostelium</taxon>
    </lineage>
</organism>
<dbReference type="Pfam" id="PF00004">
    <property type="entry name" value="AAA"/>
    <property type="match status" value="1"/>
</dbReference>
<dbReference type="GO" id="GO:0005524">
    <property type="term" value="F:ATP binding"/>
    <property type="evidence" value="ECO:0007669"/>
    <property type="project" value="InterPro"/>
</dbReference>
<dbReference type="Proteomes" id="UP000076078">
    <property type="component" value="Unassembled WGS sequence"/>
</dbReference>
<dbReference type="InterPro" id="IPR003959">
    <property type="entry name" value="ATPase_AAA_core"/>
</dbReference>
<dbReference type="GO" id="GO:0005634">
    <property type="term" value="C:nucleus"/>
    <property type="evidence" value="ECO:0007669"/>
    <property type="project" value="TreeGrafter"/>
</dbReference>
<dbReference type="InterPro" id="IPR027417">
    <property type="entry name" value="P-loop_NTPase"/>
</dbReference>
<evidence type="ECO:0000259" key="2">
    <source>
        <dbReference type="Pfam" id="PF00004"/>
    </source>
</evidence>
<protein>
    <recommendedName>
        <fullName evidence="2">ATPase AAA-type core domain-containing protein</fullName>
    </recommendedName>
</protein>
<dbReference type="GO" id="GO:0003677">
    <property type="term" value="F:DNA binding"/>
    <property type="evidence" value="ECO:0007669"/>
    <property type="project" value="TreeGrafter"/>
</dbReference>
<feature type="region of interest" description="Disordered" evidence="1">
    <location>
        <begin position="1"/>
        <end position="52"/>
    </location>
</feature>
<reference evidence="3 4" key="1">
    <citation type="submission" date="2015-12" db="EMBL/GenBank/DDBJ databases">
        <title>Dictyostelia acquired genes for synthesis and detection of signals that induce cell-type specialization by lateral gene transfer from prokaryotes.</title>
        <authorList>
            <person name="Gloeckner G."/>
            <person name="Schaap P."/>
        </authorList>
    </citation>
    <scope>NUCLEOTIDE SEQUENCE [LARGE SCALE GENOMIC DNA]</scope>
    <source>
        <strain evidence="3 4">TK</strain>
    </source>
</reference>
<dbReference type="OrthoDB" id="21290at2759"/>
<proteinExistence type="predicted"/>
<dbReference type="PANTHER" id="PTHR23389">
    <property type="entry name" value="CHROMOSOME TRANSMISSION FIDELITY FACTOR 18"/>
    <property type="match status" value="1"/>
</dbReference>
<dbReference type="InParanoid" id="A0A151ZI07"/>
<feature type="region of interest" description="Disordered" evidence="1">
    <location>
        <begin position="169"/>
        <end position="207"/>
    </location>
</feature>
<gene>
    <name evidence="3" type="ORF">DLAC_05013</name>
</gene>
<dbReference type="GO" id="GO:0016887">
    <property type="term" value="F:ATP hydrolysis activity"/>
    <property type="evidence" value="ECO:0007669"/>
    <property type="project" value="InterPro"/>
</dbReference>
<name>A0A151ZI07_TIELA</name>